<dbReference type="Pfam" id="PF03538">
    <property type="entry name" value="VRP1"/>
    <property type="match status" value="1"/>
</dbReference>
<dbReference type="InterPro" id="IPR018003">
    <property type="entry name" value="Insecticidal_toxin/plasmid_vir"/>
</dbReference>
<evidence type="ECO:0000313" key="3">
    <source>
        <dbReference type="Proteomes" id="UP000268048"/>
    </source>
</evidence>
<evidence type="ECO:0008006" key="4">
    <source>
        <dbReference type="Google" id="ProtNLM"/>
    </source>
</evidence>
<keyword evidence="1" id="KW-0843">Virulence</keyword>
<evidence type="ECO:0000313" key="2">
    <source>
        <dbReference type="EMBL" id="AZE50395.1"/>
    </source>
</evidence>
<name>A0A3G7TTF2_9PSED</name>
<gene>
    <name evidence="2" type="ORF">C4K04_4740</name>
</gene>
<organism evidence="2 3">
    <name type="scientific">Pseudomonas chlororaphis</name>
    <dbReference type="NCBI Taxonomy" id="587753"/>
    <lineage>
        <taxon>Bacteria</taxon>
        <taxon>Pseudomonadati</taxon>
        <taxon>Pseudomonadota</taxon>
        <taxon>Gammaproteobacteria</taxon>
        <taxon>Pseudomonadales</taxon>
        <taxon>Pseudomonadaceae</taxon>
        <taxon>Pseudomonas</taxon>
    </lineage>
</organism>
<evidence type="ECO:0000256" key="1">
    <source>
        <dbReference type="ARBA" id="ARBA00023026"/>
    </source>
</evidence>
<dbReference type="EMBL" id="CP027753">
    <property type="protein sequence ID" value="AZE50395.1"/>
    <property type="molecule type" value="Genomic_DNA"/>
</dbReference>
<sequence>MDGNTTKLSERKISPLLAKALPAVLNSNHASLTSQLLQFNYLSVFDIVRVGRMRFLRRHRRDFSGLAEVIFQNALSFATQLVHISREQGLRDADQLRLRQVAEGRPELPSYEELFPEPWDNFCRIGALEALNSPVAYLLELYQFARQLELDATEGAITLAQRRPDLAELQLDADNTNKEVPALTIVNEVLSHLAADYIDRTEDTGKPVNQVLGETYYPFTLPFSLPTMQVTLGLEEKKASLTKLIRTLSAVRPWFSSKMAANQQNSALLAATRLSRGQMMLLSDPSPFSMVSLTLPLLRRAYLSGSTTETLVDKDLSAHGYIVPLQEGGSGPTTLTYSTVLPAPDTYDLVKVNCTNQHNESVTVQLRGKAVLTYQRTKARLKPFDDAPPYSRQLELSWHDDDNPGIDLAKGPYFGKLIIQAEEWTQKTTFLSLTFDLVVSADGTNPAELLPESETFFMKNYGITLEQLERLPEILFFIGQTKETAEELERALSHGDFSPIVSPNVTFKNPIFTNGQSAASFPMPYQAGAVYLNSGHPDEMGINSTRPRSMTNTTGYRFDRLSRLLRLQRWTKLPHNELDLLLTSAMRAEGEHNLALDINFNTLRVLGLYRYLHVNYNLEAEAFAALVHSITPFGVSTSAALFDRVFNQPQLFDTPMRIDNSAFDYTARRGDDSRTVKQICAGLKITTATFLILAERVNSAFDLPENELVRSLEIVSALYRLVMISRLFKLTPEQGVMVVDILSSSGEFDSLLLAGAPNLSPLGEDENGESTTTSVDILDVILAVEDMANWLKQAKLTPEELSLIIQRQRLPIIATESSAAFFDSMLLSLNNSLLTENHFIAPDLPVLKVSAGMDGWMEKLSALVTEEGVIKPFPLRWDQDDEEYLNETITPIVEDLIPSPEDILSVVSALTQIIMQAKSSQEGLVSSSVTKEYGVSRDAVPLLLRWVGYSVTELLQMLLAQAAQHYGRIRNATQVNEELLLLAYNLAMSGSLLKQLRLTPRLLFMRLANPSWLNLLPPTRTAPLSLEEVYLLSRYRSWVIASRHSEEELIEYIAYANNPPGKRRQNEIDRDCAELLADILDWDPDEIEVACFDFTPARACSIEQIDWLRRAMALSQQTGLSVTSLLDAAKLPPLPSFAQIKIVGDAVIAATQTQLTE</sequence>
<protein>
    <recommendedName>
        <fullName evidence="4">Insecticidal toxin complex protein</fullName>
    </recommendedName>
</protein>
<accession>A0A3G7TTF2</accession>
<dbReference type="RefSeq" id="WP_124321820.1">
    <property type="nucleotide sequence ID" value="NZ_CP027753.1"/>
</dbReference>
<dbReference type="Proteomes" id="UP000268048">
    <property type="component" value="Chromosome"/>
</dbReference>
<dbReference type="AlphaFoldDB" id="A0A3G7TTF2"/>
<proteinExistence type="predicted"/>
<reference evidence="2 3" key="1">
    <citation type="submission" date="2018-03" db="EMBL/GenBank/DDBJ databases">
        <title>Diversity of phytobeneficial traits revealed by whole-genome analysis of worldwide-isolated phenazine-producing Pseudomonas spp.</title>
        <authorList>
            <person name="Biessy A."/>
            <person name="Novinscak A."/>
            <person name="Blom J."/>
            <person name="Leger G."/>
            <person name="Thomashow L.S."/>
            <person name="Cazorla F.M."/>
            <person name="Josic D."/>
            <person name="Filion M."/>
        </authorList>
    </citation>
    <scope>NUCLEOTIDE SEQUENCE [LARGE SCALE GENOMIC DNA]</scope>
    <source>
        <strain evidence="2 3">B25</strain>
    </source>
</reference>